<evidence type="ECO:0000259" key="14">
    <source>
        <dbReference type="Pfam" id="PF00912"/>
    </source>
</evidence>
<evidence type="ECO:0000256" key="5">
    <source>
        <dbReference type="ARBA" id="ARBA00022670"/>
    </source>
</evidence>
<name>A0A934WWV7_9BACT</name>
<evidence type="ECO:0000256" key="12">
    <source>
        <dbReference type="SAM" id="Phobius"/>
    </source>
</evidence>
<dbReference type="InterPro" id="IPR001264">
    <property type="entry name" value="Glyco_trans_51"/>
</dbReference>
<evidence type="ECO:0000256" key="6">
    <source>
        <dbReference type="ARBA" id="ARBA00022676"/>
    </source>
</evidence>
<dbReference type="AlphaFoldDB" id="A0A934WWV7"/>
<dbReference type="Gene3D" id="1.10.3810.10">
    <property type="entry name" value="Biosynthetic peptidoglycan transglycosylase-like"/>
    <property type="match status" value="1"/>
</dbReference>
<dbReference type="NCBIfam" id="TIGR02073">
    <property type="entry name" value="PBP_1c"/>
    <property type="match status" value="1"/>
</dbReference>
<keyword evidence="12" id="KW-0472">Membrane</keyword>
<evidence type="ECO:0000256" key="1">
    <source>
        <dbReference type="ARBA" id="ARBA00004752"/>
    </source>
</evidence>
<feature type="domain" description="Penicillin-binding protein transpeptidase" evidence="13">
    <location>
        <begin position="298"/>
        <end position="529"/>
    </location>
</feature>
<dbReference type="InterPro" id="IPR009647">
    <property type="entry name" value="PBP_C"/>
</dbReference>
<evidence type="ECO:0000259" key="13">
    <source>
        <dbReference type="Pfam" id="PF00905"/>
    </source>
</evidence>
<dbReference type="EMBL" id="JAEQBW010000001">
    <property type="protein sequence ID" value="MBK6264397.1"/>
    <property type="molecule type" value="Genomic_DNA"/>
</dbReference>
<dbReference type="InterPro" id="IPR023346">
    <property type="entry name" value="Lysozyme-like_dom_sf"/>
</dbReference>
<dbReference type="InterPro" id="IPR050396">
    <property type="entry name" value="Glycosyltr_51/Transpeptidase"/>
</dbReference>
<dbReference type="Pfam" id="PF06832">
    <property type="entry name" value="BiPBP_C"/>
    <property type="match status" value="1"/>
</dbReference>
<evidence type="ECO:0000313" key="16">
    <source>
        <dbReference type="EMBL" id="MBK6264397.1"/>
    </source>
</evidence>
<dbReference type="GO" id="GO:0006508">
    <property type="term" value="P:proteolysis"/>
    <property type="evidence" value="ECO:0007669"/>
    <property type="project" value="UniProtKB-KW"/>
</dbReference>
<keyword evidence="8" id="KW-0378">Hydrolase</keyword>
<comment type="similarity">
    <text evidence="2">In the C-terminal section; belongs to the transpeptidase family.</text>
</comment>
<dbReference type="RefSeq" id="WP_201430059.1">
    <property type="nucleotide sequence ID" value="NZ_JAEQBW010000001.1"/>
</dbReference>
<keyword evidence="9" id="KW-0511">Multifunctional enzyme</keyword>
<reference evidence="16" key="1">
    <citation type="submission" date="2021-01" db="EMBL/GenBank/DDBJ databases">
        <title>Marivirga aurantiaca sp. nov., isolated from intertidal surface sediments.</title>
        <authorList>
            <person name="Zhang M."/>
        </authorList>
    </citation>
    <scope>NUCLEOTIDE SEQUENCE</scope>
    <source>
        <strain evidence="16">S37H4</strain>
    </source>
</reference>
<evidence type="ECO:0000256" key="3">
    <source>
        <dbReference type="ARBA" id="ARBA00007739"/>
    </source>
</evidence>
<evidence type="ECO:0000256" key="4">
    <source>
        <dbReference type="ARBA" id="ARBA00022645"/>
    </source>
</evidence>
<dbReference type="PANTHER" id="PTHR32282:SF15">
    <property type="entry name" value="PENICILLIN-BINDING PROTEIN 1C"/>
    <property type="match status" value="1"/>
</dbReference>
<dbReference type="GO" id="GO:0004180">
    <property type="term" value="F:carboxypeptidase activity"/>
    <property type="evidence" value="ECO:0007669"/>
    <property type="project" value="UniProtKB-KW"/>
</dbReference>
<dbReference type="Proteomes" id="UP000611723">
    <property type="component" value="Unassembled WGS sequence"/>
</dbReference>
<keyword evidence="6" id="KW-0328">Glycosyltransferase</keyword>
<evidence type="ECO:0000256" key="11">
    <source>
        <dbReference type="ARBA" id="ARBA00049902"/>
    </source>
</evidence>
<keyword evidence="12" id="KW-1133">Transmembrane helix</keyword>
<evidence type="ECO:0000313" key="17">
    <source>
        <dbReference type="Proteomes" id="UP000611723"/>
    </source>
</evidence>
<dbReference type="SUPFAM" id="SSF53955">
    <property type="entry name" value="Lysozyme-like"/>
    <property type="match status" value="1"/>
</dbReference>
<comment type="pathway">
    <text evidence="1">Cell wall biogenesis; peptidoglycan biosynthesis.</text>
</comment>
<feature type="domain" description="Penicillin-binding C-terminal" evidence="15">
    <location>
        <begin position="681"/>
        <end position="767"/>
    </location>
</feature>
<dbReference type="InterPro" id="IPR001460">
    <property type="entry name" value="PCN-bd_Tpept"/>
</dbReference>
<organism evidence="16 17">
    <name type="scientific">Marivirga aurantiaca</name>
    <dbReference type="NCBI Taxonomy" id="2802615"/>
    <lineage>
        <taxon>Bacteria</taxon>
        <taxon>Pseudomonadati</taxon>
        <taxon>Bacteroidota</taxon>
        <taxon>Cytophagia</taxon>
        <taxon>Cytophagales</taxon>
        <taxon>Marivirgaceae</taxon>
        <taxon>Marivirga</taxon>
    </lineage>
</organism>
<evidence type="ECO:0000256" key="9">
    <source>
        <dbReference type="ARBA" id="ARBA00023268"/>
    </source>
</evidence>
<keyword evidence="17" id="KW-1185">Reference proteome</keyword>
<dbReference type="InterPro" id="IPR012338">
    <property type="entry name" value="Beta-lactam/transpept-like"/>
</dbReference>
<dbReference type="GO" id="GO:0009252">
    <property type="term" value="P:peptidoglycan biosynthetic process"/>
    <property type="evidence" value="ECO:0007669"/>
    <property type="project" value="InterPro"/>
</dbReference>
<evidence type="ECO:0000256" key="10">
    <source>
        <dbReference type="ARBA" id="ARBA00044770"/>
    </source>
</evidence>
<dbReference type="GO" id="GO:0030288">
    <property type="term" value="C:outer membrane-bounded periplasmic space"/>
    <property type="evidence" value="ECO:0007669"/>
    <property type="project" value="TreeGrafter"/>
</dbReference>
<comment type="similarity">
    <text evidence="3">In the N-terminal section; belongs to the glycosyltransferase 51 family.</text>
</comment>
<dbReference type="Gene3D" id="3.40.710.10">
    <property type="entry name" value="DD-peptidase/beta-lactamase superfamily"/>
    <property type="match status" value="1"/>
</dbReference>
<dbReference type="SUPFAM" id="SSF56601">
    <property type="entry name" value="beta-lactamase/transpeptidase-like"/>
    <property type="match status" value="1"/>
</dbReference>
<evidence type="ECO:0000259" key="15">
    <source>
        <dbReference type="Pfam" id="PF06832"/>
    </source>
</evidence>
<sequence length="778" mass="88335">MHKKITKWIIAGSILLGILLFLFWPLQKPIFDKPFATVLLDKDKQLLGAVLAKDEIWRFPPQKDIPERFATALITYEDEYFYSHPGINPVAIVKAMRENIRQGRIVRGGSTLSMQLARLADGNRDRTWRQKVKEILMAFRFEAQLSKKEILALYITHAPFGSNIEGLTAASWRYFGRAPEALSWGEAATLAVLPNQPAMIYPGRNTDYLKKKRDFLLQKLKNAGYLDETGLKLAKSEEIPQSQQPFPKIAQHLLFDFHAKQPGKLLQTSLDWYKQERISEIANQYSRTLEANQIHNAAVLVLDWRKEEVVAYVGNVSTGEEHHQNVDIVRSLRSPGSLLKPLLYAHAIDKGMISPWQLLPDIPIFYEGFSPKNFDHNYYGAVKADRALARSLNIPFVDLLRDYGYYPFHQDLKTMGFKSLNKPASHYGLSLILGGAEISLWEAGGLYVKLARSLYPEWKSKKEINVLKNFAANKENKSEQQKHPLSAGSAWLTLKAMKEVARPGEEAGWEQFGSSQNIAWKTGTSFGFRDAWALGINQQYVVAVWTGNADGEGRPGLIGSRTAAPLMFQLFDLLKGGEKDFKMPLKGMKVQDFCQETGYLATVDCPHPIKNYVNIGAQLLEACPYHRQIFTDQEGKRVNSDCYPVSKMKKQLVMMLPPAQARFYKKYNTAYTEPPEWNNNCLKSKNASMEMIYPRQSTKIIIPKEISGDKGRAIFEVAHQSSQAIVYWYLDDLYLGSTEGTHQMEIDTDQEGQHKLYLADSEGEYLSFTFEVANNKSS</sequence>
<keyword evidence="12" id="KW-0812">Transmembrane</keyword>
<comment type="caution">
    <text evidence="16">The sequence shown here is derived from an EMBL/GenBank/DDBJ whole genome shotgun (WGS) entry which is preliminary data.</text>
</comment>
<protein>
    <recommendedName>
        <fullName evidence="10">peptidoglycan glycosyltransferase</fullName>
        <ecNumber evidence="10">2.4.99.28</ecNumber>
    </recommendedName>
</protein>
<keyword evidence="7" id="KW-0808">Transferase</keyword>
<dbReference type="InterPro" id="IPR011815">
    <property type="entry name" value="PBP_1c"/>
</dbReference>
<dbReference type="InterPro" id="IPR036950">
    <property type="entry name" value="PBP_transglycosylase"/>
</dbReference>
<evidence type="ECO:0000256" key="2">
    <source>
        <dbReference type="ARBA" id="ARBA00007090"/>
    </source>
</evidence>
<dbReference type="PANTHER" id="PTHR32282">
    <property type="entry name" value="BINDING PROTEIN TRANSPEPTIDASE, PUTATIVE-RELATED"/>
    <property type="match status" value="1"/>
</dbReference>
<dbReference type="EC" id="2.4.99.28" evidence="10"/>
<accession>A0A934WWV7</accession>
<feature type="transmembrane region" description="Helical" evidence="12">
    <location>
        <begin position="7"/>
        <end position="26"/>
    </location>
</feature>
<evidence type="ECO:0000256" key="7">
    <source>
        <dbReference type="ARBA" id="ARBA00022679"/>
    </source>
</evidence>
<evidence type="ECO:0000256" key="8">
    <source>
        <dbReference type="ARBA" id="ARBA00022801"/>
    </source>
</evidence>
<dbReference type="Pfam" id="PF00905">
    <property type="entry name" value="Transpeptidase"/>
    <property type="match status" value="1"/>
</dbReference>
<dbReference type="Pfam" id="PF00912">
    <property type="entry name" value="Transgly"/>
    <property type="match status" value="1"/>
</dbReference>
<keyword evidence="5" id="KW-0645">Protease</keyword>
<dbReference type="GO" id="GO:0008955">
    <property type="term" value="F:peptidoglycan glycosyltransferase activity"/>
    <property type="evidence" value="ECO:0007669"/>
    <property type="project" value="UniProtKB-EC"/>
</dbReference>
<proteinExistence type="inferred from homology"/>
<gene>
    <name evidence="16" type="primary">pbpC</name>
    <name evidence="16" type="ORF">JKA74_05060</name>
</gene>
<keyword evidence="4" id="KW-0121">Carboxypeptidase</keyword>
<dbReference type="GO" id="GO:0008658">
    <property type="term" value="F:penicillin binding"/>
    <property type="evidence" value="ECO:0007669"/>
    <property type="project" value="InterPro"/>
</dbReference>
<feature type="domain" description="Glycosyl transferase family 51" evidence="14">
    <location>
        <begin position="58"/>
        <end position="220"/>
    </location>
</feature>
<comment type="catalytic activity">
    <reaction evidence="11">
        <text>[GlcNAc-(1-&gt;4)-Mur2Ac(oyl-L-Ala-gamma-D-Glu-L-Lys-D-Ala-D-Ala)](n)-di-trans,octa-cis-undecaprenyl diphosphate + beta-D-GlcNAc-(1-&gt;4)-Mur2Ac(oyl-L-Ala-gamma-D-Glu-L-Lys-D-Ala-D-Ala)-di-trans,octa-cis-undecaprenyl diphosphate = [GlcNAc-(1-&gt;4)-Mur2Ac(oyl-L-Ala-gamma-D-Glu-L-Lys-D-Ala-D-Ala)](n+1)-di-trans,octa-cis-undecaprenyl diphosphate + di-trans,octa-cis-undecaprenyl diphosphate + H(+)</text>
        <dbReference type="Rhea" id="RHEA:23708"/>
        <dbReference type="Rhea" id="RHEA-COMP:9602"/>
        <dbReference type="Rhea" id="RHEA-COMP:9603"/>
        <dbReference type="ChEBI" id="CHEBI:15378"/>
        <dbReference type="ChEBI" id="CHEBI:58405"/>
        <dbReference type="ChEBI" id="CHEBI:60033"/>
        <dbReference type="ChEBI" id="CHEBI:78435"/>
        <dbReference type="EC" id="2.4.99.28"/>
    </reaction>
</comment>